<dbReference type="EMBL" id="JAXOVC010000013">
    <property type="protein sequence ID" value="KAK4494830.1"/>
    <property type="molecule type" value="Genomic_DNA"/>
</dbReference>
<reference evidence="1 2" key="1">
    <citation type="journal article" date="2023" name="G3 (Bethesda)">
        <title>A chromosome-level genome assembly of Zasmidium syzygii isolated from banana leaves.</title>
        <authorList>
            <person name="van Westerhoven A.C."/>
            <person name="Mehrabi R."/>
            <person name="Talebi R."/>
            <person name="Steentjes M.B.F."/>
            <person name="Corcolon B."/>
            <person name="Chong P.A."/>
            <person name="Kema G.H.J."/>
            <person name="Seidl M.F."/>
        </authorList>
    </citation>
    <scope>NUCLEOTIDE SEQUENCE [LARGE SCALE GENOMIC DNA]</scope>
    <source>
        <strain evidence="1 2">P124</strain>
    </source>
</reference>
<evidence type="ECO:0000313" key="1">
    <source>
        <dbReference type="EMBL" id="KAK4494830.1"/>
    </source>
</evidence>
<gene>
    <name evidence="1" type="ORF">PRZ48_014186</name>
</gene>
<dbReference type="PANTHER" id="PTHR42085:SF1">
    <property type="entry name" value="F-BOX DOMAIN-CONTAINING PROTEIN"/>
    <property type="match status" value="1"/>
</dbReference>
<keyword evidence="2" id="KW-1185">Reference proteome</keyword>
<protein>
    <submittedName>
        <fullName evidence="1">Uncharacterized protein</fullName>
    </submittedName>
</protein>
<dbReference type="InterPro" id="IPR038883">
    <property type="entry name" value="AN11006-like"/>
</dbReference>
<dbReference type="PANTHER" id="PTHR42085">
    <property type="entry name" value="F-BOX DOMAIN-CONTAINING PROTEIN"/>
    <property type="match status" value="1"/>
</dbReference>
<comment type="caution">
    <text evidence="1">The sequence shown here is derived from an EMBL/GenBank/DDBJ whole genome shotgun (WGS) entry which is preliminary data.</text>
</comment>
<dbReference type="Proteomes" id="UP001305779">
    <property type="component" value="Unassembled WGS sequence"/>
</dbReference>
<sequence length="166" mass="19535">MATMAEDNTQSRLLALPRELRDVIYEYTFTTTVQIGDRSLRRRNAGILSTCHQIRAEAIKLYYQRTVFEAIGKRSSLLEQRLLHYFQDLPRQSRSYIRTIHVSIYDYDHGGFFLCSEMDTRKEYEALFETLRQRFETQDMALKVVWKAKALKSGVPLLVTKNFRGL</sequence>
<proteinExistence type="predicted"/>
<evidence type="ECO:0000313" key="2">
    <source>
        <dbReference type="Proteomes" id="UP001305779"/>
    </source>
</evidence>
<accession>A0ABR0E0P7</accession>
<name>A0ABR0E0P7_ZASCE</name>
<organism evidence="1 2">
    <name type="scientific">Zasmidium cellare</name>
    <name type="common">Wine cellar mold</name>
    <name type="synonym">Racodium cellare</name>
    <dbReference type="NCBI Taxonomy" id="395010"/>
    <lineage>
        <taxon>Eukaryota</taxon>
        <taxon>Fungi</taxon>
        <taxon>Dikarya</taxon>
        <taxon>Ascomycota</taxon>
        <taxon>Pezizomycotina</taxon>
        <taxon>Dothideomycetes</taxon>
        <taxon>Dothideomycetidae</taxon>
        <taxon>Mycosphaerellales</taxon>
        <taxon>Mycosphaerellaceae</taxon>
        <taxon>Zasmidium</taxon>
    </lineage>
</organism>